<dbReference type="Gene3D" id="2.60.40.1650">
    <property type="entry name" value="Porin MspA (Ig-like beta-sandwich domain)"/>
    <property type="match status" value="1"/>
</dbReference>
<organism evidence="2 3">
    <name type="scientific">Gordonia alkanivorans NBRC 16433</name>
    <dbReference type="NCBI Taxonomy" id="1027371"/>
    <lineage>
        <taxon>Bacteria</taxon>
        <taxon>Bacillati</taxon>
        <taxon>Actinomycetota</taxon>
        <taxon>Actinomycetes</taxon>
        <taxon>Mycobacteriales</taxon>
        <taxon>Gordoniaceae</taxon>
        <taxon>Gordonia</taxon>
    </lineage>
</organism>
<evidence type="ECO:0008006" key="4">
    <source>
        <dbReference type="Google" id="ProtNLM"/>
    </source>
</evidence>
<accession>F9VQ50</accession>
<dbReference type="InterPro" id="IPR015286">
    <property type="entry name" value="Porin_fam_mycobact-type"/>
</dbReference>
<feature type="signal peptide" evidence="1">
    <location>
        <begin position="1"/>
        <end position="25"/>
    </location>
</feature>
<sequence length="216" mass="21479">MNNKSLAVRGVVALAVVAGAGSALGAGSAVAGPLPGGSAYEDLGGGTSMTAKLAEERVSYQRSGVAAVPTSREVWVSGKVRVSLTGKATGGIIKGGYVVGCQVNLAGVGFSGNSTANQSGMASAGAGSTLSLGPGQAAYVPIINQTNSLVDADNELYRINGYKFAGTSASVAYSQEPLRVNGCAGYAQARARMSIQVTAGGLKSETVLWGKPFSLG</sequence>
<dbReference type="EMBL" id="BACI01000005">
    <property type="protein sequence ID" value="GAA10739.1"/>
    <property type="molecule type" value="Genomic_DNA"/>
</dbReference>
<dbReference type="AlphaFoldDB" id="F9VQ50"/>
<evidence type="ECO:0000256" key="1">
    <source>
        <dbReference type="SAM" id="SignalP"/>
    </source>
</evidence>
<evidence type="ECO:0000313" key="2">
    <source>
        <dbReference type="EMBL" id="GAA10739.1"/>
    </source>
</evidence>
<reference evidence="2 3" key="1">
    <citation type="submission" date="2011-05" db="EMBL/GenBank/DDBJ databases">
        <title>Whole genome shotgun sequence of Gordonia alkanivorans NBRC 16433.</title>
        <authorList>
            <person name="Hosoyama A."/>
            <person name="Nakamura S."/>
            <person name="Takarada H."/>
            <person name="Tsuchikane K."/>
            <person name="Yamazaki S."/>
            <person name="Fujita N."/>
        </authorList>
    </citation>
    <scope>NUCLEOTIDE SEQUENCE [LARGE SCALE GENOMIC DNA]</scope>
    <source>
        <strain evidence="2 3">NBRC 16433</strain>
    </source>
</reference>
<keyword evidence="1" id="KW-0732">Signal</keyword>
<evidence type="ECO:0000313" key="3">
    <source>
        <dbReference type="Proteomes" id="UP000003558"/>
    </source>
</evidence>
<dbReference type="Gene3D" id="2.10.300.10">
    <property type="entry name" value="Porin MspA ribbon domain"/>
    <property type="match status" value="1"/>
</dbReference>
<proteinExistence type="predicted"/>
<feature type="chain" id="PRO_5003389427" description="MspA family protein" evidence="1">
    <location>
        <begin position="26"/>
        <end position="216"/>
    </location>
</feature>
<dbReference type="Proteomes" id="UP000003558">
    <property type="component" value="Unassembled WGS sequence"/>
</dbReference>
<dbReference type="RefSeq" id="WP_006356917.1">
    <property type="nucleotide sequence ID" value="NZ_BACI01000005.1"/>
</dbReference>
<gene>
    <name evidence="2" type="ORF">GOALK_005_00040</name>
</gene>
<comment type="caution">
    <text evidence="2">The sequence shown here is derived from an EMBL/GenBank/DDBJ whole genome shotgun (WGS) entry which is preliminary data.</text>
</comment>
<protein>
    <recommendedName>
        <fullName evidence="4">MspA family protein</fullName>
    </recommendedName>
</protein>
<dbReference type="eggNOG" id="ENOG5033UEF">
    <property type="taxonomic scope" value="Bacteria"/>
</dbReference>
<name>F9VQ50_9ACTN</name>
<dbReference type="Pfam" id="PF09203">
    <property type="entry name" value="MspA"/>
    <property type="match status" value="1"/>
</dbReference>